<sequence length="352" mass="38322">MSLADYLAKKYLTADSLPTPDRPKKKRKKNKHAEQSAGGDGLIIADDDPPDLRSTTAGEPHSRREFGDDDELGYTVAGSSREFKKSQSKWKTVSGPTAPSSAEQMAADAVLASAAAERAAQNENDDEKPLVVENDEPDDADGEAALRMQSGARAGLQTAAQTAAMVAAQARKHAKDAASLRSKAAKGADAETIYRDASGRIINVAMKRAEARKAAEDAAAKAAAEKEALTGDVQRQERAERRKMVEEAKFMPLARTADDEEMNDELRARERWNDPAAQFLTKPTKRGGARGAGAGPAKKVYEGAAPPNRYGIRPGHRWDGVDRGNGFERQWFDARNRRERNEGLAYAWQMDE</sequence>
<name>A0ACB8UZZ1_9EURO</name>
<comment type="caution">
    <text evidence="1">The sequence shown here is derived from an EMBL/GenBank/DDBJ whole genome shotgun (WGS) entry which is preliminary data.</text>
</comment>
<proteinExistence type="predicted"/>
<evidence type="ECO:0000313" key="1">
    <source>
        <dbReference type="EMBL" id="KAI2389229.1"/>
    </source>
</evidence>
<protein>
    <submittedName>
        <fullName evidence="1">Pre-mRNA-splicing factor cwc26</fullName>
    </submittedName>
</protein>
<reference evidence="1" key="1">
    <citation type="journal article" date="2022" name="bioRxiv">
        <title>Population genetic analysis of Ophidiomyces ophidiicola, the causative agent of snake fungal disease, indicates recent introductions to the USA.</title>
        <authorList>
            <person name="Ladner J.T."/>
            <person name="Palmer J.M."/>
            <person name="Ettinger C.L."/>
            <person name="Stajich J.E."/>
            <person name="Farrell T.M."/>
            <person name="Glorioso B.M."/>
            <person name="Lawson B."/>
            <person name="Price S.J."/>
            <person name="Stengle A.G."/>
            <person name="Grear D.A."/>
            <person name="Lorch J.M."/>
        </authorList>
    </citation>
    <scope>NUCLEOTIDE SEQUENCE</scope>
    <source>
        <strain evidence="1">NWHC 24266-5</strain>
    </source>
</reference>
<dbReference type="EMBL" id="JALBCA010000025">
    <property type="protein sequence ID" value="KAI2389229.1"/>
    <property type="molecule type" value="Genomic_DNA"/>
</dbReference>
<organism evidence="1">
    <name type="scientific">Ophidiomyces ophidiicola</name>
    <dbReference type="NCBI Taxonomy" id="1387563"/>
    <lineage>
        <taxon>Eukaryota</taxon>
        <taxon>Fungi</taxon>
        <taxon>Dikarya</taxon>
        <taxon>Ascomycota</taxon>
        <taxon>Pezizomycotina</taxon>
        <taxon>Eurotiomycetes</taxon>
        <taxon>Eurotiomycetidae</taxon>
        <taxon>Onygenales</taxon>
        <taxon>Onygenaceae</taxon>
        <taxon>Ophidiomyces</taxon>
    </lineage>
</organism>
<gene>
    <name evidence="1" type="primary">CWC26</name>
    <name evidence="1" type="ORF">LOY88_002195</name>
</gene>
<accession>A0ACB8UZZ1</accession>